<dbReference type="OrthoDB" id="10015226at2"/>
<evidence type="ECO:0000313" key="1">
    <source>
        <dbReference type="EMBL" id="PSL18070.1"/>
    </source>
</evidence>
<evidence type="ECO:0000313" key="2">
    <source>
        <dbReference type="Proteomes" id="UP000241964"/>
    </source>
</evidence>
<dbReference type="EMBL" id="PYAS01000033">
    <property type="protein sequence ID" value="PSL18070.1"/>
    <property type="molecule type" value="Genomic_DNA"/>
</dbReference>
<comment type="caution">
    <text evidence="1">The sequence shown here is derived from an EMBL/GenBank/DDBJ whole genome shotgun (WGS) entry which is preliminary data.</text>
</comment>
<keyword evidence="2" id="KW-1185">Reference proteome</keyword>
<dbReference type="RefSeq" id="WP_106599789.1">
    <property type="nucleotide sequence ID" value="NZ_PYAS01000033.1"/>
</dbReference>
<reference evidence="1 2" key="1">
    <citation type="submission" date="2018-03" db="EMBL/GenBank/DDBJ databases">
        <title>Genomic Encyclopedia of Archaeal and Bacterial Type Strains, Phase II (KMG-II): from individual species to whole genera.</title>
        <authorList>
            <person name="Goeker M."/>
        </authorList>
    </citation>
    <scope>NUCLEOTIDE SEQUENCE [LARGE SCALE GENOMIC DNA]</scope>
    <source>
        <strain evidence="1 2">DSM 29057</strain>
    </source>
</reference>
<protein>
    <submittedName>
        <fullName evidence="1">Uncharacterized protein</fullName>
    </submittedName>
</protein>
<dbReference type="AlphaFoldDB" id="A0A2P8F8L8"/>
<organism evidence="1 2">
    <name type="scientific">Dyadobacter jiangsuensis</name>
    <dbReference type="NCBI Taxonomy" id="1591085"/>
    <lineage>
        <taxon>Bacteria</taxon>
        <taxon>Pseudomonadati</taxon>
        <taxon>Bacteroidota</taxon>
        <taxon>Cytophagia</taxon>
        <taxon>Cytophagales</taxon>
        <taxon>Spirosomataceae</taxon>
        <taxon>Dyadobacter</taxon>
    </lineage>
</organism>
<sequence>MSLVEGKLQIEGEVIHVVVRRCYDMSPLLRQLNQKDEDPDVMTLSRADEKMNMSHNLLTVKPRLEKSPCNWKYFLPAVTSINLYFQPW</sequence>
<name>A0A2P8F8L8_9BACT</name>
<accession>A0A2P8F8L8</accession>
<proteinExistence type="predicted"/>
<gene>
    <name evidence="1" type="ORF">CLV60_13318</name>
</gene>
<dbReference type="Proteomes" id="UP000241964">
    <property type="component" value="Unassembled WGS sequence"/>
</dbReference>